<name>A0A1C0U7M5_9GAMM</name>
<evidence type="ECO:0000313" key="1">
    <source>
        <dbReference type="EMBL" id="OCQ53921.1"/>
    </source>
</evidence>
<proteinExistence type="predicted"/>
<comment type="caution">
    <text evidence="1">The sequence shown here is derived from an EMBL/GenBank/DDBJ whole genome shotgun (WGS) entry which is preliminary data.</text>
</comment>
<sequence>MYEKKKDISKGYLIKTNIIQRNELQDIPEFKDYKESSVIVVTAPRRKHRGFPLLRPQPSV</sequence>
<dbReference type="AlphaFoldDB" id="A0A1C0U7M5"/>
<accession>A0A1C0U7M5</accession>
<reference evidence="1 2" key="1">
    <citation type="submission" date="2015-12" db="EMBL/GenBank/DDBJ databases">
        <title>Genome comparisons provide insights into the role of secondary metabolites in the pathogenic phase of the Photorhabdus life cycle.</title>
        <authorList>
            <person name="Tobias N.J."/>
            <person name="Mishra B."/>
            <person name="Gupta D.K."/>
            <person name="Thines M."/>
            <person name="Stinear T.P."/>
            <person name="Bode H.B."/>
        </authorList>
    </citation>
    <scope>NUCLEOTIDE SEQUENCE [LARGE SCALE GENOMIC DNA]</scope>
    <source>
        <strain evidence="1 2">PB68.1</strain>
    </source>
</reference>
<organism evidence="1 2">
    <name type="scientific">Photorhabdus australis subsp. thailandensis</name>
    <dbReference type="NCBI Taxonomy" id="2805096"/>
    <lineage>
        <taxon>Bacteria</taxon>
        <taxon>Pseudomonadati</taxon>
        <taxon>Pseudomonadota</taxon>
        <taxon>Gammaproteobacteria</taxon>
        <taxon>Enterobacterales</taxon>
        <taxon>Morganellaceae</taxon>
        <taxon>Photorhabdus</taxon>
    </lineage>
</organism>
<dbReference type="EMBL" id="LOMY01000030">
    <property type="protein sequence ID" value="OCQ53921.1"/>
    <property type="molecule type" value="Genomic_DNA"/>
</dbReference>
<protein>
    <submittedName>
        <fullName evidence="1">Uncharacterized protein</fullName>
    </submittedName>
</protein>
<gene>
    <name evidence="1" type="ORF">Ppb6_00941</name>
</gene>
<dbReference type="Proteomes" id="UP000093476">
    <property type="component" value="Unassembled WGS sequence"/>
</dbReference>
<keyword evidence="2" id="KW-1185">Reference proteome</keyword>
<evidence type="ECO:0000313" key="2">
    <source>
        <dbReference type="Proteomes" id="UP000093476"/>
    </source>
</evidence>